<reference evidence="2" key="1">
    <citation type="submission" date="2023-01" db="EMBL/GenBank/DDBJ databases">
        <title>Oxazolidinone resistance genes in florfenicol resistant enterococci from beef cattle and veal calves at slaughter.</title>
        <authorList>
            <person name="Biggel M."/>
        </authorList>
    </citation>
    <scope>NUCLEOTIDE SEQUENCE</scope>
    <source>
        <strain evidence="2">K204-1</strain>
    </source>
</reference>
<proteinExistence type="predicted"/>
<evidence type="ECO:0000313" key="3">
    <source>
        <dbReference type="Proteomes" id="UP001179600"/>
    </source>
</evidence>
<gene>
    <name evidence="2" type="ORF">PML95_08570</name>
</gene>
<accession>A0AAE9XI52</accession>
<evidence type="ECO:0000313" key="2">
    <source>
        <dbReference type="EMBL" id="WCG22440.1"/>
    </source>
</evidence>
<feature type="transmembrane region" description="Helical" evidence="1">
    <location>
        <begin position="42"/>
        <end position="59"/>
    </location>
</feature>
<keyword evidence="1" id="KW-0812">Transmembrane</keyword>
<keyword evidence="1" id="KW-1133">Transmembrane helix</keyword>
<protein>
    <submittedName>
        <fullName evidence="2">Uncharacterized protein</fullName>
    </submittedName>
</protein>
<dbReference type="AlphaFoldDB" id="A0AAE9XI52"/>
<organism evidence="2 3">
    <name type="scientific">Vagococcus lutrae</name>
    <dbReference type="NCBI Taxonomy" id="81947"/>
    <lineage>
        <taxon>Bacteria</taxon>
        <taxon>Bacillati</taxon>
        <taxon>Bacillota</taxon>
        <taxon>Bacilli</taxon>
        <taxon>Lactobacillales</taxon>
        <taxon>Enterococcaceae</taxon>
        <taxon>Vagococcus</taxon>
    </lineage>
</organism>
<dbReference type="Proteomes" id="UP001179600">
    <property type="component" value="Chromosome"/>
</dbReference>
<feature type="transmembrane region" description="Helical" evidence="1">
    <location>
        <begin position="6"/>
        <end position="22"/>
    </location>
</feature>
<name>A0AAE9XI52_9ENTE</name>
<dbReference type="EMBL" id="CP116507">
    <property type="protein sequence ID" value="WCG22440.1"/>
    <property type="molecule type" value="Genomic_DNA"/>
</dbReference>
<sequence>MEQVIGIIGFIIAIIGMIIFGIGKKLPYFRFFLGDRSMFKQFLYGGLLAVFGIALIYFSRLL</sequence>
<keyword evidence="1" id="KW-0472">Membrane</keyword>
<evidence type="ECO:0000256" key="1">
    <source>
        <dbReference type="SAM" id="Phobius"/>
    </source>
</evidence>
<dbReference type="RefSeq" id="WP_272163252.1">
    <property type="nucleotide sequence ID" value="NZ_CP116507.1"/>
</dbReference>